<gene>
    <name evidence="2" type="ORF">Ae201684_009332</name>
</gene>
<evidence type="ECO:0000256" key="1">
    <source>
        <dbReference type="SAM" id="Phobius"/>
    </source>
</evidence>
<keyword evidence="1" id="KW-1133">Transmembrane helix</keyword>
<feature type="transmembrane region" description="Helical" evidence="1">
    <location>
        <begin position="1641"/>
        <end position="1659"/>
    </location>
</feature>
<reference evidence="2 3" key="1">
    <citation type="submission" date="2019-07" db="EMBL/GenBank/DDBJ databases">
        <title>Genomics analysis of Aphanomyces spp. identifies a new class of oomycete effector associated with host adaptation.</title>
        <authorList>
            <person name="Gaulin E."/>
        </authorList>
    </citation>
    <scope>NUCLEOTIDE SEQUENCE [LARGE SCALE GENOMIC DNA]</scope>
    <source>
        <strain evidence="2 3">ATCC 201684</strain>
    </source>
</reference>
<feature type="transmembrane region" description="Helical" evidence="1">
    <location>
        <begin position="629"/>
        <end position="652"/>
    </location>
</feature>
<proteinExistence type="predicted"/>
<keyword evidence="1" id="KW-0472">Membrane</keyword>
<sequence>MSLYHENDLFWPRFRELDTQNALIAIWNSKLELTTYADPFEILDPLLALPRSIHGTISNSISFNYPRTLLYSQLTDAKTAIASLRTLEVPDVTYTLNSQYCWVDFNKTWELGHTVARQARCQALYFENAAMYLEAVLRNIDFHAWIESYDDVFTNAVGNALMETPEGTQWLQYIHGHEWREIQVEAAVWGQFNLTVFAQQWANHYQMGIKETITLKNALGQEHPLQIKLIAPQERGTMWTSSNLYAEFENDLWAMATNQSLVRQSVNFFAWTNPTTIEAYVVPFPLNTLNQVTHDELGEMGSIDLIWLQPPKSLMDGLRWFRRQVIHALETNPRFAATFESIKPQAFHLSPTQWRDRPLVFYGSNPMCSSGMSLPFIQNAFGFDDSCAVQMPFVVTMSAFNALFAASILNMSGISAACDAAQLVAPDSVDGCKVQMKSLALALGDLPVLPFVAAIRSDIDSMRLGAIQYVGNGSSISIQEQLLVDDKEPAWTACSWMALYDWGMGQREAVSFQATFNVLSSVQHSYEGSPNPSDVRTSIGLGFLSAVVLVSSVMCCVLLLATFIWIQRRAHVGVNWFMVNRVAGMIWIGRPLLCLRGVAAILCLSTAPIHPSTTANNVLQLSSSPRSVFESTVLAGDALWLAYVFIDLLYPFTLETTRLYAPWCSAILWIYLSAQDIWFPPAITATLDRQCSMVRMGIQIACSSGSIQHGCWCRALLICIVQAAVVSLFALFASRRRKLANAARQTPSMLLSGTAVSFLGSRDNAIGLSSLDDVSSVFSGLVVFEFRAKRYVFDVTLWLVFDYDTYVCRDEIDRTLTSGSKTNSFKLFRIFPLPPTQLIKAQSRLTAQSSPHRRRSSTTLELAGFVLIEARWYARLASVFLGFAVVLSSLVGSYFYMFITTAQAMANDFYWADFNSTGTHAYLANVLNKHLMLNRSQSIALDDAAIADIQSDYSSMDNSILFSDSSARRVMSDEMTALPIAIANLRRMDPCKMPWMFTQYCWVDFAKEWEMANSKRRQERCRVDMDNGAVYLDSLLRNTRSWSELESCWGDSLDVAIFQALRETKEGTAWLAQVRSVSTSVAAESAHWSSHGLTRFALQWQNYKLLGISDEVQIQNALETRNPLTLSFIEPTYRLEHETSRKMYWSLASDLSEIESNLTMISKGSLIRSSGHFAFENVTMEQVLMENLTLANPLTPGFAAFQATIGPFGSVDMKYISCPAQMKSIYQALLRQLSGLLYSNLEAQRAFLSLPRKSYISPFPSDWLVGNIATNGGNILCGSDLSSTPDTGVDSASVNRYFSVSSVCSNYFMEYLKPDEFMLVFGLLGLRAMERLSTDDIAQLCAWDVDREITCVDIYAASIEFLGNYSHLVSPLEGPAREVYIDAIALNITTIQFIMNETTPELYQRQLLTLEDSAWMFYGWCYMYDWVVGNREVVSFQGDVSTVTTISSYKEKMSLKPDPSEIPRDFSYLVQFSIKFVTALSIGLGSWIAVYTLIERGQIEGYNLFRLNRLVGLVWTGRLFIFIRSISAVILLSTLKVSMVKRSTATAFTLPRLAWYDLILASLELHWFIYLLNDALSCFTRLRTAWYASKCTWLTSALVLLWMACRSNQLTAQINRQCIAKDMDYALVCNSGVVEIGNMTFLLFSVAICFFSVLTIMAFDKYVWKSKQTIDCRSLLLSAPAKYILDFEHWVYDNVFYVDRATALMTGIISIVWRDKFYLLDIKKWRILVISRPTLAASAPRRFHFAVPIYE</sequence>
<feature type="transmembrane region" description="Helical" evidence="1">
    <location>
        <begin position="659"/>
        <end position="679"/>
    </location>
</feature>
<feature type="transmembrane region" description="Helical" evidence="1">
    <location>
        <begin position="1472"/>
        <end position="1494"/>
    </location>
</feature>
<evidence type="ECO:0000313" key="2">
    <source>
        <dbReference type="EMBL" id="KAF0733762.1"/>
    </source>
</evidence>
<feature type="transmembrane region" description="Helical" evidence="1">
    <location>
        <begin position="715"/>
        <end position="734"/>
    </location>
</feature>
<feature type="transmembrane region" description="Helical" evidence="1">
    <location>
        <begin position="539"/>
        <end position="566"/>
    </location>
</feature>
<dbReference type="VEuPathDB" id="FungiDB:AeMF1_000575"/>
<accession>A0A6G0X1N7</accession>
<feature type="transmembrane region" description="Helical" evidence="1">
    <location>
        <begin position="587"/>
        <end position="609"/>
    </location>
</feature>
<name>A0A6G0X1N7_9STRA</name>
<dbReference type="EMBL" id="VJMJ01000119">
    <property type="protein sequence ID" value="KAF0733762.1"/>
    <property type="molecule type" value="Genomic_DNA"/>
</dbReference>
<feature type="transmembrane region" description="Helical" evidence="1">
    <location>
        <begin position="876"/>
        <end position="899"/>
    </location>
</feature>
<evidence type="ECO:0000313" key="3">
    <source>
        <dbReference type="Proteomes" id="UP000481153"/>
    </source>
</evidence>
<dbReference type="Proteomes" id="UP000481153">
    <property type="component" value="Unassembled WGS sequence"/>
</dbReference>
<feature type="transmembrane region" description="Helical" evidence="1">
    <location>
        <begin position="1553"/>
        <end position="1572"/>
    </location>
</feature>
<keyword evidence="3" id="KW-1185">Reference proteome</keyword>
<feature type="transmembrane region" description="Helical" evidence="1">
    <location>
        <begin position="1584"/>
        <end position="1604"/>
    </location>
</feature>
<organism evidence="2 3">
    <name type="scientific">Aphanomyces euteiches</name>
    <dbReference type="NCBI Taxonomy" id="100861"/>
    <lineage>
        <taxon>Eukaryota</taxon>
        <taxon>Sar</taxon>
        <taxon>Stramenopiles</taxon>
        <taxon>Oomycota</taxon>
        <taxon>Saprolegniomycetes</taxon>
        <taxon>Saprolegniales</taxon>
        <taxon>Verrucalvaceae</taxon>
        <taxon>Aphanomyces</taxon>
    </lineage>
</organism>
<protein>
    <submittedName>
        <fullName evidence="2">Uncharacterized protein</fullName>
    </submittedName>
</protein>
<keyword evidence="1" id="KW-0812">Transmembrane</keyword>
<comment type="caution">
    <text evidence="2">The sequence shown here is derived from an EMBL/GenBank/DDBJ whole genome shotgun (WGS) entry which is preliminary data.</text>
</comment>
<feature type="transmembrane region" description="Helical" evidence="1">
    <location>
        <begin position="1515"/>
        <end position="1533"/>
    </location>
</feature>